<evidence type="ECO:0000256" key="1">
    <source>
        <dbReference type="SAM" id="MobiDB-lite"/>
    </source>
</evidence>
<feature type="compositionally biased region" description="Low complexity" evidence="1">
    <location>
        <begin position="14"/>
        <end position="24"/>
    </location>
</feature>
<reference evidence="3" key="1">
    <citation type="submission" date="2017-09" db="EMBL/GenBank/DDBJ databases">
        <title>The Reconstruction of 2,631 Draft Metagenome-Assembled Genomes from the Global Oceans.</title>
        <authorList>
            <person name="Tully B.J."/>
            <person name="Graham E.D."/>
            <person name="Heidelberg J.F."/>
        </authorList>
    </citation>
    <scope>NUCLEOTIDE SEQUENCE [LARGE SCALE GENOMIC DNA]</scope>
</reference>
<gene>
    <name evidence="2" type="ORF">CL944_01055</name>
</gene>
<dbReference type="AlphaFoldDB" id="A0A2D6LPM3"/>
<feature type="compositionally biased region" description="Basic and acidic residues" evidence="1">
    <location>
        <begin position="25"/>
        <end position="34"/>
    </location>
</feature>
<proteinExistence type="predicted"/>
<evidence type="ECO:0000313" key="3">
    <source>
        <dbReference type="Proteomes" id="UP000226712"/>
    </source>
</evidence>
<sequence length="156" mass="17894">MSPKPTSKYRRGDSSSSGRKSPGSENRRYKREGIGEVQGTRNSGRGILTHMPNPPRMSSGKASVFDGVWKQITTINPDLEKRAGKEQKFYGSLANPKGIKYLEFRRDYWRRHLTRLRGYARRKAGKVRQGDASLKEELEDRIAKITSYLKYARSKQ</sequence>
<name>A0A2D6LPM3_9ARCH</name>
<accession>A0A2D6LPM3</accession>
<evidence type="ECO:0000313" key="2">
    <source>
        <dbReference type="EMBL" id="MAG18044.1"/>
    </source>
</evidence>
<dbReference type="Proteomes" id="UP000226712">
    <property type="component" value="Unassembled WGS sequence"/>
</dbReference>
<dbReference type="EMBL" id="NZBD01000004">
    <property type="protein sequence ID" value="MAG18044.1"/>
    <property type="molecule type" value="Genomic_DNA"/>
</dbReference>
<comment type="caution">
    <text evidence="2">The sequence shown here is derived from an EMBL/GenBank/DDBJ whole genome shotgun (WGS) entry which is preliminary data.</text>
</comment>
<feature type="region of interest" description="Disordered" evidence="1">
    <location>
        <begin position="1"/>
        <end position="62"/>
    </location>
</feature>
<protein>
    <submittedName>
        <fullName evidence="2">Uncharacterized protein</fullName>
    </submittedName>
</protein>
<organism evidence="2 3">
    <name type="scientific">Candidatus Iainarchaeum sp</name>
    <dbReference type="NCBI Taxonomy" id="3101447"/>
    <lineage>
        <taxon>Archaea</taxon>
        <taxon>Candidatus Iainarchaeota</taxon>
        <taxon>Candidatus Iainarchaeia</taxon>
        <taxon>Candidatus Iainarchaeales</taxon>
        <taxon>Candidatus Iainarchaeaceae</taxon>
        <taxon>Candidatus Iainarchaeum</taxon>
    </lineage>
</organism>